<dbReference type="NCBIfam" id="TIGR00453">
    <property type="entry name" value="ispD"/>
    <property type="match status" value="1"/>
</dbReference>
<organism evidence="4 5">
    <name type="scientific">Pedobacter yulinensis</name>
    <dbReference type="NCBI Taxonomy" id="2126353"/>
    <lineage>
        <taxon>Bacteria</taxon>
        <taxon>Pseudomonadati</taxon>
        <taxon>Bacteroidota</taxon>
        <taxon>Sphingobacteriia</taxon>
        <taxon>Sphingobacteriales</taxon>
        <taxon>Sphingobacteriaceae</taxon>
        <taxon>Pedobacter</taxon>
    </lineage>
</organism>
<dbReference type="Gene3D" id="3.90.550.10">
    <property type="entry name" value="Spore Coat Polysaccharide Biosynthesis Protein SpsA, Chain A"/>
    <property type="match status" value="1"/>
</dbReference>
<feature type="site" description="Transition state stabilizer" evidence="3">
    <location>
        <position position="22"/>
    </location>
</feature>
<accession>A0A2T3HLM3</accession>
<evidence type="ECO:0000313" key="5">
    <source>
        <dbReference type="Proteomes" id="UP000240912"/>
    </source>
</evidence>
<evidence type="ECO:0000256" key="1">
    <source>
        <dbReference type="ARBA" id="ARBA00022679"/>
    </source>
</evidence>
<dbReference type="CDD" id="cd02516">
    <property type="entry name" value="CDP-ME_synthetase"/>
    <property type="match status" value="1"/>
</dbReference>
<dbReference type="Proteomes" id="UP000240912">
    <property type="component" value="Unassembled WGS sequence"/>
</dbReference>
<comment type="caution">
    <text evidence="4">The sequence shown here is derived from an EMBL/GenBank/DDBJ whole genome shotgun (WGS) entry which is preliminary data.</text>
</comment>
<evidence type="ECO:0000256" key="2">
    <source>
        <dbReference type="ARBA" id="ARBA00022695"/>
    </source>
</evidence>
<keyword evidence="3" id="KW-0414">Isoprene biosynthesis</keyword>
<comment type="pathway">
    <text evidence="3">Isoprenoid biosynthesis; isopentenyl diphosphate biosynthesis via DXP pathway; isopentenyl diphosphate from 1-deoxy-D-xylulose 5-phosphate: step 2/6.</text>
</comment>
<comment type="function">
    <text evidence="3">Catalyzes the formation of 4-diphosphocytidyl-2-C-methyl-D-erythritol from CTP and 2-C-methyl-D-erythritol 4-phosphate (MEP).</text>
</comment>
<dbReference type="EC" id="2.7.7.60" evidence="3"/>
<dbReference type="Pfam" id="PF01128">
    <property type="entry name" value="IspD"/>
    <property type="match status" value="1"/>
</dbReference>
<dbReference type="UniPathway" id="UPA00056">
    <property type="reaction ID" value="UER00093"/>
</dbReference>
<dbReference type="GO" id="GO:0050518">
    <property type="term" value="F:2-C-methyl-D-erythritol 4-phosphate cytidylyltransferase activity"/>
    <property type="evidence" value="ECO:0007669"/>
    <property type="project" value="UniProtKB-UniRule"/>
</dbReference>
<dbReference type="PANTHER" id="PTHR32125:SF4">
    <property type="entry name" value="2-C-METHYL-D-ERYTHRITOL 4-PHOSPHATE CYTIDYLYLTRANSFERASE, CHLOROPLASTIC"/>
    <property type="match status" value="1"/>
</dbReference>
<name>A0A2T3HLM3_9SPHI</name>
<dbReference type="InterPro" id="IPR029044">
    <property type="entry name" value="Nucleotide-diphossugar_trans"/>
</dbReference>
<dbReference type="OrthoDB" id="9806837at2"/>
<dbReference type="HAMAP" id="MF_00108">
    <property type="entry name" value="IspD"/>
    <property type="match status" value="1"/>
</dbReference>
<dbReference type="EMBL" id="PYLS01000005">
    <property type="protein sequence ID" value="PST83329.1"/>
    <property type="molecule type" value="Genomic_DNA"/>
</dbReference>
<keyword evidence="5" id="KW-1185">Reference proteome</keyword>
<proteinExistence type="inferred from homology"/>
<dbReference type="GO" id="GO:0019288">
    <property type="term" value="P:isopentenyl diphosphate biosynthetic process, methylerythritol 4-phosphate pathway"/>
    <property type="evidence" value="ECO:0007669"/>
    <property type="project" value="UniProtKB-UniRule"/>
</dbReference>
<dbReference type="InterPro" id="IPR034683">
    <property type="entry name" value="IspD/TarI"/>
</dbReference>
<dbReference type="InterPro" id="IPR050088">
    <property type="entry name" value="IspD/TarI_cytidylyltransf_bact"/>
</dbReference>
<comment type="catalytic activity">
    <reaction evidence="3">
        <text>2-C-methyl-D-erythritol 4-phosphate + CTP + H(+) = 4-CDP-2-C-methyl-D-erythritol + diphosphate</text>
        <dbReference type="Rhea" id="RHEA:13429"/>
        <dbReference type="ChEBI" id="CHEBI:15378"/>
        <dbReference type="ChEBI" id="CHEBI:33019"/>
        <dbReference type="ChEBI" id="CHEBI:37563"/>
        <dbReference type="ChEBI" id="CHEBI:57823"/>
        <dbReference type="ChEBI" id="CHEBI:58262"/>
        <dbReference type="EC" id="2.7.7.60"/>
    </reaction>
</comment>
<dbReference type="RefSeq" id="WP_107215589.1">
    <property type="nucleotide sequence ID" value="NZ_KZ686269.1"/>
</dbReference>
<comment type="similarity">
    <text evidence="3">Belongs to the IspD/TarI cytidylyltransferase family. IspD subfamily.</text>
</comment>
<dbReference type="FunFam" id="3.90.550.10:FF:000003">
    <property type="entry name" value="2-C-methyl-D-erythritol 4-phosphate cytidylyltransferase"/>
    <property type="match status" value="1"/>
</dbReference>
<evidence type="ECO:0000313" key="4">
    <source>
        <dbReference type="EMBL" id="PST83329.1"/>
    </source>
</evidence>
<dbReference type="AlphaFoldDB" id="A0A2T3HLM3"/>
<evidence type="ECO:0000256" key="3">
    <source>
        <dbReference type="HAMAP-Rule" id="MF_00108"/>
    </source>
</evidence>
<feature type="site" description="Positions MEP for the nucleophilic attack" evidence="3">
    <location>
        <position position="151"/>
    </location>
</feature>
<dbReference type="NCBIfam" id="NF001186">
    <property type="entry name" value="PRK00155.2-3"/>
    <property type="match status" value="1"/>
</dbReference>
<keyword evidence="2 3" id="KW-0548">Nucleotidyltransferase</keyword>
<protein>
    <recommendedName>
        <fullName evidence="3">2-C-methyl-D-erythritol 4-phosphate cytidylyltransferase</fullName>
        <ecNumber evidence="3">2.7.7.60</ecNumber>
    </recommendedName>
    <alternativeName>
        <fullName evidence="3">4-diphosphocytidyl-2C-methyl-D-erythritol synthase</fullName>
    </alternativeName>
    <alternativeName>
        <fullName evidence="3">MEP cytidylyltransferase</fullName>
        <shortName evidence="3">MCT</shortName>
    </alternativeName>
</protein>
<dbReference type="SUPFAM" id="SSF53448">
    <property type="entry name" value="Nucleotide-diphospho-sugar transferases"/>
    <property type="match status" value="1"/>
</dbReference>
<dbReference type="PANTHER" id="PTHR32125">
    <property type="entry name" value="2-C-METHYL-D-ERYTHRITOL 4-PHOSPHATE CYTIDYLYLTRANSFERASE, CHLOROPLASTIC"/>
    <property type="match status" value="1"/>
</dbReference>
<reference evidence="4 5" key="1">
    <citation type="submission" date="2018-03" db="EMBL/GenBank/DDBJ databases">
        <authorList>
            <person name="Keele B.F."/>
        </authorList>
    </citation>
    <scope>NUCLEOTIDE SEQUENCE [LARGE SCALE GENOMIC DNA]</scope>
    <source>
        <strain evidence="4 5">YL28-9</strain>
    </source>
</reference>
<gene>
    <name evidence="3" type="primary">ispD</name>
    <name evidence="4" type="ORF">C7T94_12170</name>
</gene>
<feature type="site" description="Transition state stabilizer" evidence="3">
    <location>
        <position position="15"/>
    </location>
</feature>
<keyword evidence="1 3" id="KW-0808">Transferase</keyword>
<feature type="site" description="Positions MEP for the nucleophilic attack" evidence="3">
    <location>
        <position position="205"/>
    </location>
</feature>
<dbReference type="InterPro" id="IPR001228">
    <property type="entry name" value="IspD"/>
</dbReference>
<sequence>MRHYAIVVAGGSGNRMGADVPKQFLPLNGRPLLMYTLQAFASSSFQPDIILVLHPAEQARWASLCKTFDFRIPHQIVQSGIERFHSVKNALSLITEPGIVSVHDAARPLVSTELIDRCYTSAAREGNAVAAVQATDSIRIAAGGKNRATDRRQVFLVQTPQVFRSSQLLPAYGRPYNKGYTDDASVVESSGVEIFLEQGERTNIKITYPADLILAEALLVPKP</sequence>